<evidence type="ECO:0000256" key="5">
    <source>
        <dbReference type="SAM" id="MobiDB-lite"/>
    </source>
</evidence>
<evidence type="ECO:0000256" key="4">
    <source>
        <dbReference type="ARBA" id="ARBA00023242"/>
    </source>
</evidence>
<dbReference type="PANTHER" id="PTHR21277:SF5">
    <property type="entry name" value="TRANSCRIPTIONAL ADAPTER 1"/>
    <property type="match status" value="1"/>
</dbReference>
<dbReference type="InterPro" id="IPR024738">
    <property type="entry name" value="Hfi1/Tada1"/>
</dbReference>
<evidence type="ECO:0000256" key="2">
    <source>
        <dbReference type="ARBA" id="ARBA00023015"/>
    </source>
</evidence>
<dbReference type="AlphaFoldDB" id="A0A166FBG8"/>
<dbReference type="GO" id="GO:0003713">
    <property type="term" value="F:transcription coactivator activity"/>
    <property type="evidence" value="ECO:0007669"/>
    <property type="project" value="TreeGrafter"/>
</dbReference>
<keyword evidence="3" id="KW-0804">Transcription</keyword>
<evidence type="ECO:0000313" key="7">
    <source>
        <dbReference type="Proteomes" id="UP000076532"/>
    </source>
</evidence>
<dbReference type="Pfam" id="PF12767">
    <property type="entry name" value="SAGA-Tad1"/>
    <property type="match status" value="1"/>
</dbReference>
<dbReference type="GO" id="GO:0005634">
    <property type="term" value="C:nucleus"/>
    <property type="evidence" value="ECO:0007669"/>
    <property type="project" value="UniProtKB-SubCell"/>
</dbReference>
<evidence type="ECO:0000313" key="6">
    <source>
        <dbReference type="EMBL" id="KZP16626.1"/>
    </source>
</evidence>
<name>A0A166FBG8_9AGAM</name>
<feature type="region of interest" description="Disordered" evidence="5">
    <location>
        <begin position="69"/>
        <end position="105"/>
    </location>
</feature>
<dbReference type="OrthoDB" id="10264870at2759"/>
<sequence length="327" mass="36245">MSLSSTSTIKTQLRTALGSKAPRYFHVFQQFVAGRISRTEFDDAIRQCLDAPSLVQLHNSLIISLFDFSSHRRPPTPPPEDAAAKPPPRKRRRTLPYQGPDDREDGLLRSARLKRWAVAVGKRERERLKGLPSAGELPRARPDMDEIARERGLILLSERGEPPGSRLPLHLATVSQSLTLPQVIDRVNLICAQHNLNMPTRNVSSLILLATQAHIKQLITQAIALTSSSRSITSITTTAHAHPHIHAATHLRLSTFSTLLTLSPALLPNDSAAARRLAMIGDGEGEGDDPDEDVALLKDREVRDQRWQLMALLGERSTVRGALRTMR</sequence>
<keyword evidence="7" id="KW-1185">Reference proteome</keyword>
<comment type="subcellular location">
    <subcellularLocation>
        <location evidence="1">Nucleus</location>
    </subcellularLocation>
</comment>
<gene>
    <name evidence="6" type="ORF">FIBSPDRAFT_748463</name>
</gene>
<dbReference type="STRING" id="436010.A0A166FBG8"/>
<dbReference type="EMBL" id="KV417591">
    <property type="protein sequence ID" value="KZP16626.1"/>
    <property type="molecule type" value="Genomic_DNA"/>
</dbReference>
<proteinExistence type="predicted"/>
<protein>
    <recommendedName>
        <fullName evidence="8">Transcriptional regulator of RNA polII, SAGA, subunit-domain-containing protein</fullName>
    </recommendedName>
</protein>
<evidence type="ECO:0000256" key="1">
    <source>
        <dbReference type="ARBA" id="ARBA00004123"/>
    </source>
</evidence>
<dbReference type="PANTHER" id="PTHR21277">
    <property type="entry name" value="TRANSCRIPTIONAL ADAPTER 1"/>
    <property type="match status" value="1"/>
</dbReference>
<dbReference type="Proteomes" id="UP000076532">
    <property type="component" value="Unassembled WGS sequence"/>
</dbReference>
<organism evidence="6 7">
    <name type="scientific">Athelia psychrophila</name>
    <dbReference type="NCBI Taxonomy" id="1759441"/>
    <lineage>
        <taxon>Eukaryota</taxon>
        <taxon>Fungi</taxon>
        <taxon>Dikarya</taxon>
        <taxon>Basidiomycota</taxon>
        <taxon>Agaricomycotina</taxon>
        <taxon>Agaricomycetes</taxon>
        <taxon>Agaricomycetidae</taxon>
        <taxon>Atheliales</taxon>
        <taxon>Atheliaceae</taxon>
        <taxon>Athelia</taxon>
    </lineage>
</organism>
<evidence type="ECO:0000256" key="3">
    <source>
        <dbReference type="ARBA" id="ARBA00023163"/>
    </source>
</evidence>
<keyword evidence="4" id="KW-0539">Nucleus</keyword>
<dbReference type="GO" id="GO:0006357">
    <property type="term" value="P:regulation of transcription by RNA polymerase II"/>
    <property type="evidence" value="ECO:0007669"/>
    <property type="project" value="TreeGrafter"/>
</dbReference>
<accession>A0A166FBG8</accession>
<keyword evidence="2" id="KW-0805">Transcription regulation</keyword>
<evidence type="ECO:0008006" key="8">
    <source>
        <dbReference type="Google" id="ProtNLM"/>
    </source>
</evidence>
<reference evidence="6 7" key="1">
    <citation type="journal article" date="2016" name="Mol. Biol. Evol.">
        <title>Comparative Genomics of Early-Diverging Mushroom-Forming Fungi Provides Insights into the Origins of Lignocellulose Decay Capabilities.</title>
        <authorList>
            <person name="Nagy L.G."/>
            <person name="Riley R."/>
            <person name="Tritt A."/>
            <person name="Adam C."/>
            <person name="Daum C."/>
            <person name="Floudas D."/>
            <person name="Sun H."/>
            <person name="Yadav J.S."/>
            <person name="Pangilinan J."/>
            <person name="Larsson K.H."/>
            <person name="Matsuura K."/>
            <person name="Barry K."/>
            <person name="Labutti K."/>
            <person name="Kuo R."/>
            <person name="Ohm R.A."/>
            <person name="Bhattacharya S.S."/>
            <person name="Shirouzu T."/>
            <person name="Yoshinaga Y."/>
            <person name="Martin F.M."/>
            <person name="Grigoriev I.V."/>
            <person name="Hibbett D.S."/>
        </authorList>
    </citation>
    <scope>NUCLEOTIDE SEQUENCE [LARGE SCALE GENOMIC DNA]</scope>
    <source>
        <strain evidence="6 7">CBS 109695</strain>
    </source>
</reference>
<dbReference type="GO" id="GO:0000124">
    <property type="term" value="C:SAGA complex"/>
    <property type="evidence" value="ECO:0007669"/>
    <property type="project" value="UniProtKB-ARBA"/>
</dbReference>